<proteinExistence type="predicted"/>
<dbReference type="RefSeq" id="WP_377575722.1">
    <property type="nucleotide sequence ID" value="NZ_JBHTMP010000055.1"/>
</dbReference>
<keyword evidence="2" id="KW-1185">Reference proteome</keyword>
<dbReference type="Proteomes" id="UP001597260">
    <property type="component" value="Unassembled WGS sequence"/>
</dbReference>
<evidence type="ECO:0000313" key="2">
    <source>
        <dbReference type="Proteomes" id="UP001597260"/>
    </source>
</evidence>
<gene>
    <name evidence="1" type="ORF">ACFQ4H_26705</name>
</gene>
<accession>A0ABW3YJJ0</accession>
<reference evidence="2" key="1">
    <citation type="journal article" date="2019" name="Int. J. Syst. Evol. Microbiol.">
        <title>The Global Catalogue of Microorganisms (GCM) 10K type strain sequencing project: providing services to taxonomists for standard genome sequencing and annotation.</title>
        <authorList>
            <consortium name="The Broad Institute Genomics Platform"/>
            <consortium name="The Broad Institute Genome Sequencing Center for Infectious Disease"/>
            <person name="Wu L."/>
            <person name="Ma J."/>
        </authorList>
    </citation>
    <scope>NUCLEOTIDE SEQUENCE [LARGE SCALE GENOMIC DNA]</scope>
    <source>
        <strain evidence="2">JCM 31037</strain>
    </source>
</reference>
<name>A0ABW3YJJ0_9ACTN</name>
<dbReference type="EMBL" id="JBHTMP010000055">
    <property type="protein sequence ID" value="MFD1324682.1"/>
    <property type="molecule type" value="Genomic_DNA"/>
</dbReference>
<evidence type="ECO:0008006" key="3">
    <source>
        <dbReference type="Google" id="ProtNLM"/>
    </source>
</evidence>
<evidence type="ECO:0000313" key="1">
    <source>
        <dbReference type="EMBL" id="MFD1324682.1"/>
    </source>
</evidence>
<comment type="caution">
    <text evidence="1">The sequence shown here is derived from an EMBL/GenBank/DDBJ whole genome shotgun (WGS) entry which is preliminary data.</text>
</comment>
<protein>
    <recommendedName>
        <fullName evidence="3">Excreted virulence factor EspC, type VII ESX diderm</fullName>
    </recommendedName>
</protein>
<organism evidence="1 2">
    <name type="scientific">Micromonospora sonneratiae</name>
    <dbReference type="NCBI Taxonomy" id="1184706"/>
    <lineage>
        <taxon>Bacteria</taxon>
        <taxon>Bacillati</taxon>
        <taxon>Actinomycetota</taxon>
        <taxon>Actinomycetes</taxon>
        <taxon>Micromonosporales</taxon>
        <taxon>Micromonosporaceae</taxon>
        <taxon>Micromonospora</taxon>
    </lineage>
</organism>
<sequence>MDVVALNKAFVFASMVADRAEGAARLVEGAVQRSGPAPWGDDPGLGQSFGLVFAEPRQALVSTVGKLAVVLQEVAEKLEQTKQVFADAEAEANVTARWRRGQD</sequence>